<dbReference type="Proteomes" id="UP000177996">
    <property type="component" value="Unassembled WGS sequence"/>
</dbReference>
<feature type="compositionally biased region" description="Acidic residues" evidence="1">
    <location>
        <begin position="116"/>
        <end position="128"/>
    </location>
</feature>
<reference evidence="2 3" key="1">
    <citation type="journal article" date="2016" name="Nat. Commun.">
        <title>Thousands of microbial genomes shed light on interconnected biogeochemical processes in an aquifer system.</title>
        <authorList>
            <person name="Anantharaman K."/>
            <person name="Brown C.T."/>
            <person name="Hug L.A."/>
            <person name="Sharon I."/>
            <person name="Castelle C.J."/>
            <person name="Probst A.J."/>
            <person name="Thomas B.C."/>
            <person name="Singh A."/>
            <person name="Wilkins M.J."/>
            <person name="Karaoz U."/>
            <person name="Brodie E.L."/>
            <person name="Williams K.H."/>
            <person name="Hubbard S.S."/>
            <person name="Banfield J.F."/>
        </authorList>
    </citation>
    <scope>NUCLEOTIDE SEQUENCE [LARGE SCALE GENOMIC DNA]</scope>
</reference>
<proteinExistence type="predicted"/>
<sequence length="158" mass="18171">MMYIRLYDSADDPLTLKRQLGIGVLVEYVQGELGALIHLLHFLRKYGVDNGADVDALPKVVVNNTHVSIDDCLRVAVAMMSTGGDIVTPIHIYFYHEHQLIFHAYTEKLTEKPPADENDEASDEEREEEDRKSKLVEYILAHYRAIERDFFPRLQSTH</sequence>
<gene>
    <name evidence="2" type="ORF">A3D65_06420</name>
</gene>
<dbReference type="EMBL" id="MHLL01000059">
    <property type="protein sequence ID" value="OGZ07444.1"/>
    <property type="molecule type" value="Genomic_DNA"/>
</dbReference>
<feature type="region of interest" description="Disordered" evidence="1">
    <location>
        <begin position="112"/>
        <end position="133"/>
    </location>
</feature>
<name>A0A1G2D1D8_9BACT</name>
<evidence type="ECO:0000313" key="2">
    <source>
        <dbReference type="EMBL" id="OGZ07444.1"/>
    </source>
</evidence>
<evidence type="ECO:0000256" key="1">
    <source>
        <dbReference type="SAM" id="MobiDB-lite"/>
    </source>
</evidence>
<organism evidence="2 3">
    <name type="scientific">Candidatus Lloydbacteria bacterium RIFCSPHIGHO2_02_FULL_50_13</name>
    <dbReference type="NCBI Taxonomy" id="1798661"/>
    <lineage>
        <taxon>Bacteria</taxon>
        <taxon>Candidatus Lloydiibacteriota</taxon>
    </lineage>
</organism>
<accession>A0A1G2D1D8</accession>
<dbReference type="AlphaFoldDB" id="A0A1G2D1D8"/>
<evidence type="ECO:0000313" key="3">
    <source>
        <dbReference type="Proteomes" id="UP000177996"/>
    </source>
</evidence>
<protein>
    <submittedName>
        <fullName evidence="2">Uncharacterized protein</fullName>
    </submittedName>
</protein>
<comment type="caution">
    <text evidence="2">The sequence shown here is derived from an EMBL/GenBank/DDBJ whole genome shotgun (WGS) entry which is preliminary data.</text>
</comment>